<comment type="caution">
    <text evidence="1">The sequence shown here is derived from an EMBL/GenBank/DDBJ whole genome shotgun (WGS) entry which is preliminary data.</text>
</comment>
<dbReference type="GO" id="GO:0005634">
    <property type="term" value="C:nucleus"/>
    <property type="evidence" value="ECO:0007669"/>
    <property type="project" value="TreeGrafter"/>
</dbReference>
<name>A0A8S3D6P9_9BILA</name>
<dbReference type="Pfam" id="PF10253">
    <property type="entry name" value="PRCC"/>
    <property type="match status" value="1"/>
</dbReference>
<protein>
    <submittedName>
        <fullName evidence="1">Uncharacterized protein</fullName>
    </submittedName>
</protein>
<dbReference type="Proteomes" id="UP000681967">
    <property type="component" value="Unassembled WGS sequence"/>
</dbReference>
<gene>
    <name evidence="1" type="ORF">BYL167_LOCUS54874</name>
</gene>
<dbReference type="AlphaFoldDB" id="A0A8S3D6P9"/>
<reference evidence="1" key="1">
    <citation type="submission" date="2021-02" db="EMBL/GenBank/DDBJ databases">
        <authorList>
            <person name="Nowell W R."/>
        </authorList>
    </citation>
    <scope>NUCLEOTIDE SEQUENCE</scope>
</reference>
<dbReference type="PANTHER" id="PTHR13621">
    <property type="entry name" value="PROLINE-RICH PROTEIN PRCC"/>
    <property type="match status" value="1"/>
</dbReference>
<accession>A0A8S3D6P9</accession>
<evidence type="ECO:0000313" key="2">
    <source>
        <dbReference type="Proteomes" id="UP000681967"/>
    </source>
</evidence>
<sequence>MLGDSAKIQLLKNRTAERETMLAQASIHVPKGETKKRAQITYLIAKAQHDDLQLKNMWSEQKLTKRQTQAKYGF</sequence>
<dbReference type="InterPro" id="IPR018800">
    <property type="entry name" value="PRCC"/>
</dbReference>
<dbReference type="PANTHER" id="PTHR13621:SF2">
    <property type="entry name" value="PROLINE-RICH PROTEIN PRCC"/>
    <property type="match status" value="1"/>
</dbReference>
<dbReference type="EMBL" id="CAJOBH010198221">
    <property type="protein sequence ID" value="CAF4980738.1"/>
    <property type="molecule type" value="Genomic_DNA"/>
</dbReference>
<proteinExistence type="predicted"/>
<organism evidence="1 2">
    <name type="scientific">Rotaria magnacalcarata</name>
    <dbReference type="NCBI Taxonomy" id="392030"/>
    <lineage>
        <taxon>Eukaryota</taxon>
        <taxon>Metazoa</taxon>
        <taxon>Spiralia</taxon>
        <taxon>Gnathifera</taxon>
        <taxon>Rotifera</taxon>
        <taxon>Eurotatoria</taxon>
        <taxon>Bdelloidea</taxon>
        <taxon>Philodinida</taxon>
        <taxon>Philodinidae</taxon>
        <taxon>Rotaria</taxon>
    </lineage>
</organism>
<evidence type="ECO:0000313" key="1">
    <source>
        <dbReference type="EMBL" id="CAF4980738.1"/>
    </source>
</evidence>